<sequence length="151" mass="16406">RKKKGKKENTYFRNQENKDSPRVKRSRTDDIGHLLNRNITNDVATATASPTITPFSTNNANPSTYLLGKEMNLMLEESALSKCFTNNINARTTITTTTTTTAVTSTTTTTLASTIGANVNNDSSMTGFQLAQLLLAQLQAQRDASSSVLLS</sequence>
<dbReference type="InParanoid" id="A0A3P7ENK8"/>
<feature type="non-terminal residue" evidence="2">
    <location>
        <position position="1"/>
    </location>
</feature>
<evidence type="ECO:0000313" key="3">
    <source>
        <dbReference type="Proteomes" id="UP000270924"/>
    </source>
</evidence>
<evidence type="ECO:0000313" key="2">
    <source>
        <dbReference type="EMBL" id="VDM18194.1"/>
    </source>
</evidence>
<proteinExistence type="predicted"/>
<dbReference type="EMBL" id="UYWW01010887">
    <property type="protein sequence ID" value="VDM18194.1"/>
    <property type="molecule type" value="Genomic_DNA"/>
</dbReference>
<keyword evidence="3" id="KW-1185">Reference proteome</keyword>
<reference evidence="2 3" key="1">
    <citation type="submission" date="2018-11" db="EMBL/GenBank/DDBJ databases">
        <authorList>
            <consortium name="Pathogen Informatics"/>
        </authorList>
    </citation>
    <scope>NUCLEOTIDE SEQUENCE [LARGE SCALE GENOMIC DNA]</scope>
</reference>
<protein>
    <submittedName>
        <fullName evidence="2">Uncharacterized protein</fullName>
    </submittedName>
</protein>
<gene>
    <name evidence="2" type="ORF">WBA_LOCUS10032</name>
</gene>
<dbReference type="AlphaFoldDB" id="A0A3P7ENK8"/>
<feature type="region of interest" description="Disordered" evidence="1">
    <location>
        <begin position="1"/>
        <end position="27"/>
    </location>
</feature>
<organism evidence="2 3">
    <name type="scientific">Wuchereria bancrofti</name>
    <dbReference type="NCBI Taxonomy" id="6293"/>
    <lineage>
        <taxon>Eukaryota</taxon>
        <taxon>Metazoa</taxon>
        <taxon>Ecdysozoa</taxon>
        <taxon>Nematoda</taxon>
        <taxon>Chromadorea</taxon>
        <taxon>Rhabditida</taxon>
        <taxon>Spirurina</taxon>
        <taxon>Spiruromorpha</taxon>
        <taxon>Filarioidea</taxon>
        <taxon>Onchocercidae</taxon>
        <taxon>Wuchereria</taxon>
    </lineage>
</organism>
<name>A0A3P7ENK8_WUCBA</name>
<feature type="compositionally biased region" description="Basic and acidic residues" evidence="1">
    <location>
        <begin position="7"/>
        <end position="27"/>
    </location>
</feature>
<dbReference type="OrthoDB" id="5876654at2759"/>
<dbReference type="OMA" id="HRDASSM"/>
<evidence type="ECO:0000256" key="1">
    <source>
        <dbReference type="SAM" id="MobiDB-lite"/>
    </source>
</evidence>
<dbReference type="Proteomes" id="UP000270924">
    <property type="component" value="Unassembled WGS sequence"/>
</dbReference>
<accession>A0A3P7ENK8</accession>